<dbReference type="PATRIC" id="fig|52.7.peg.8118"/>
<feature type="region of interest" description="Disordered" evidence="1">
    <location>
        <begin position="481"/>
        <end position="503"/>
    </location>
</feature>
<evidence type="ECO:0000313" key="3">
    <source>
        <dbReference type="Proteomes" id="UP000067626"/>
    </source>
</evidence>
<dbReference type="EMBL" id="CP012159">
    <property type="protein sequence ID" value="AKT43158.1"/>
    <property type="molecule type" value="Genomic_DNA"/>
</dbReference>
<feature type="compositionally biased region" description="Low complexity" evidence="1">
    <location>
        <begin position="633"/>
        <end position="642"/>
    </location>
</feature>
<dbReference type="AlphaFoldDB" id="A0A0K1ERC6"/>
<reference evidence="2 3" key="1">
    <citation type="submission" date="2015-07" db="EMBL/GenBank/DDBJ databases">
        <title>Genome analysis of myxobacterium Chondromyces crocatus Cm c5 reveals a high potential for natural compound synthesis and the genetic basis for the loss of fruiting body formation.</title>
        <authorList>
            <person name="Zaburannyi N."/>
            <person name="Bunk B."/>
            <person name="Maier J."/>
            <person name="Overmann J."/>
            <person name="Mueller R."/>
        </authorList>
    </citation>
    <scope>NUCLEOTIDE SEQUENCE [LARGE SCALE GENOMIC DNA]</scope>
    <source>
        <strain evidence="2 3">Cm c5</strain>
    </source>
</reference>
<keyword evidence="3" id="KW-1185">Reference proteome</keyword>
<dbReference type="KEGG" id="ccro:CMC5_073880"/>
<evidence type="ECO:0000256" key="1">
    <source>
        <dbReference type="SAM" id="MobiDB-lite"/>
    </source>
</evidence>
<dbReference type="STRING" id="52.CMC5_073880"/>
<feature type="region of interest" description="Disordered" evidence="1">
    <location>
        <begin position="620"/>
        <end position="683"/>
    </location>
</feature>
<feature type="compositionally biased region" description="Polar residues" evidence="1">
    <location>
        <begin position="650"/>
        <end position="677"/>
    </location>
</feature>
<dbReference type="Proteomes" id="UP000067626">
    <property type="component" value="Chromosome"/>
</dbReference>
<proteinExistence type="predicted"/>
<organism evidence="2 3">
    <name type="scientific">Chondromyces crocatus</name>
    <dbReference type="NCBI Taxonomy" id="52"/>
    <lineage>
        <taxon>Bacteria</taxon>
        <taxon>Pseudomonadati</taxon>
        <taxon>Myxococcota</taxon>
        <taxon>Polyangia</taxon>
        <taxon>Polyangiales</taxon>
        <taxon>Polyangiaceae</taxon>
        <taxon>Chondromyces</taxon>
    </lineage>
</organism>
<evidence type="ECO:0000313" key="2">
    <source>
        <dbReference type="EMBL" id="AKT43158.1"/>
    </source>
</evidence>
<gene>
    <name evidence="2" type="ORF">CMC5_073880</name>
</gene>
<name>A0A0K1ERC6_CHOCO</name>
<dbReference type="OrthoDB" id="5526814at2"/>
<accession>A0A0K1ERC6</accession>
<sequence length="904" mass="92367">MTDACVTLEEVLAAAAGRCASLVPETAGYLTLAIADATSRLPLSIEDAGVLLTTEGTVTMARRGSPVAGPESARALRGVLARLLAVSSGMTMAGLGVAARPRQESERGADAVVEELEAALIPVNRSAARRSLARLARETARARESGRLQRALRTMRPVAPVAQVPSAVQPAVQVLVAPMPAQQAVGGGVAVGEAAVVAALSLQAAAPQGAPDAAPVAPVVFQAPPAAAPVAFQTAPAAVPAAPVAFQAPPAAAPVAPVAFQAPPAAVPAAPVTFQEAPAAAEIPPLDVQGASVIPQPSPRLVPTLVQPASWKAGPEDDVPTELPAEAAVVVPTRVGEAASSEETASPVVLKHSVEDEIPTELPSQVIPVFTDEVSAATTSAFEQRSSAPDTEPEHDVSVLDVELGAEQVGLADEAALFEALEEPPALTDAAPSVVEIATDSVEMAPFAFEAAPEDVWVEPEPSAVPASAALDAAQSAVPWIQGTPAPRPAVMTPAPESAEPGREELTPFLGSVVRPLEVMPRMRIEATPLPSSGLVGRDAPQVTPEPTPTALGMPWVEIGVRAEEEPAAPTFLDVVTAFEPPARLTPLPDVVTPSPGSLTVIPTGGVTPAPMTVTEARSVTPAPVTTGQARQATPAPAMAEPTPAPCSATLPTSPSDDPQAVSSRAQGAETDTSRGTLPTLDGEYARNEAGAREAMAHEAHEAMAHETHEAVTCVPGDVEVSEAYDREDLQRGSRFDAGTSEEMGTGPEPVLTPTAALLQVAVASADRSPVAPETPTRADELLAHFGRGDEDPMRRTAARTLKALAGLDLTATPPPLAGFTLVEPARRSAAGQDLSVEEVPHETASLAPPSPLVPTAVLASTTRPKRSLWRALLALMLVGAGLAFLVRPGLLDVLVDSATAASP</sequence>
<protein>
    <submittedName>
        <fullName evidence="2">Uncharacterized protein</fullName>
    </submittedName>
</protein>
<dbReference type="RefSeq" id="WP_050434677.1">
    <property type="nucleotide sequence ID" value="NZ_CP012159.1"/>
</dbReference>